<dbReference type="RefSeq" id="WP_163459024.1">
    <property type="nucleotide sequence ID" value="NZ_JAAGOH010000025.1"/>
</dbReference>
<keyword evidence="2" id="KW-1185">Reference proteome</keyword>
<dbReference type="EMBL" id="JAAGOH010000025">
    <property type="protein sequence ID" value="NDY92970.1"/>
    <property type="molecule type" value="Genomic_DNA"/>
</dbReference>
<sequence>MQKSAVFNKMPARFERQAAERLSDKGQKFEPFWSGALFGADRRAAQRLQKADQKR</sequence>
<dbReference type="Proteomes" id="UP000484255">
    <property type="component" value="Unassembled WGS sequence"/>
</dbReference>
<proteinExistence type="predicted"/>
<organism evidence="1 2">
    <name type="scientific">Ideonella livida</name>
    <dbReference type="NCBI Taxonomy" id="2707176"/>
    <lineage>
        <taxon>Bacteria</taxon>
        <taxon>Pseudomonadati</taxon>
        <taxon>Pseudomonadota</taxon>
        <taxon>Betaproteobacteria</taxon>
        <taxon>Burkholderiales</taxon>
        <taxon>Sphaerotilaceae</taxon>
        <taxon>Ideonella</taxon>
    </lineage>
</organism>
<protein>
    <submittedName>
        <fullName evidence="1">Uncharacterized protein</fullName>
    </submittedName>
</protein>
<evidence type="ECO:0000313" key="2">
    <source>
        <dbReference type="Proteomes" id="UP000484255"/>
    </source>
</evidence>
<evidence type="ECO:0000313" key="1">
    <source>
        <dbReference type="EMBL" id="NDY92970.1"/>
    </source>
</evidence>
<name>A0A7C9PK04_9BURK</name>
<comment type="caution">
    <text evidence="1">The sequence shown here is derived from an EMBL/GenBank/DDBJ whole genome shotgun (WGS) entry which is preliminary data.</text>
</comment>
<dbReference type="AlphaFoldDB" id="A0A7C9PK04"/>
<gene>
    <name evidence="1" type="ORF">G3A44_17395</name>
</gene>
<reference evidence="1 2" key="1">
    <citation type="submission" date="2020-02" db="EMBL/GenBank/DDBJ databases">
        <title>Ideonella bacterium strain TBM-1.</title>
        <authorList>
            <person name="Chen W.-M."/>
        </authorList>
    </citation>
    <scope>NUCLEOTIDE SEQUENCE [LARGE SCALE GENOMIC DNA]</scope>
    <source>
        <strain evidence="1 2">TBM-1</strain>
    </source>
</reference>
<accession>A0A7C9PK04</accession>